<dbReference type="InterPro" id="IPR002036">
    <property type="entry name" value="YbeY"/>
</dbReference>
<dbReference type="NCBIfam" id="TIGR01484">
    <property type="entry name" value="HAD-SF-IIB"/>
    <property type="match status" value="1"/>
</dbReference>
<dbReference type="GO" id="GO:0004519">
    <property type="term" value="F:endonuclease activity"/>
    <property type="evidence" value="ECO:0007669"/>
    <property type="project" value="UniProtKB-KW"/>
</dbReference>
<accession>A0AAW1YD69</accession>
<evidence type="ECO:0000313" key="8">
    <source>
        <dbReference type="EMBL" id="KAK9946608.1"/>
    </source>
</evidence>
<dbReference type="SFLD" id="SFLDS00003">
    <property type="entry name" value="Haloacid_Dehalogenase"/>
    <property type="match status" value="1"/>
</dbReference>
<dbReference type="PANTHER" id="PTHR46986:SF1">
    <property type="entry name" value="ENDORIBONUCLEASE YBEY, CHLOROPLASTIC"/>
    <property type="match status" value="1"/>
</dbReference>
<evidence type="ECO:0008006" key="10">
    <source>
        <dbReference type="Google" id="ProtNLM"/>
    </source>
</evidence>
<evidence type="ECO:0000256" key="2">
    <source>
        <dbReference type="ARBA" id="ARBA00010875"/>
    </source>
</evidence>
<dbReference type="NCBIfam" id="TIGR00043">
    <property type="entry name" value="rRNA maturation RNase YbeY"/>
    <property type="match status" value="1"/>
</dbReference>
<evidence type="ECO:0000256" key="4">
    <source>
        <dbReference type="ARBA" id="ARBA00022723"/>
    </source>
</evidence>
<evidence type="ECO:0000313" key="9">
    <source>
        <dbReference type="Proteomes" id="UP001457282"/>
    </source>
</evidence>
<dbReference type="HAMAP" id="MF_00009">
    <property type="entry name" value="Endoribonucl_YbeY"/>
    <property type="match status" value="1"/>
</dbReference>
<evidence type="ECO:0000256" key="1">
    <source>
        <dbReference type="ARBA" id="ARBA00001947"/>
    </source>
</evidence>
<dbReference type="InterPro" id="IPR023214">
    <property type="entry name" value="HAD_sf"/>
</dbReference>
<sequence length="547" mass="60568">MARCFPRATVISATSIPPPPKLIVPHRTCRFDASKSSLFGRKIHSPCGYQRRHAATPLLRARVSAAQRDYRKEKELELELNVSVCIEEGLPEDPEILSIADLLRLNAQTAMRLAFDGLKDSGGGFERAELSVLLCNDEFIRKRNKEWRGEDQAVDVLSKSHHVPNLNLPTLMLCDIVISVETAARRAEQRGYTLLDEIRLLMVHGLLHLLEFDRETSEKAEGEMKKEEQHLLNSLGWKGNGLIQSTYDAETHANSNEEKPDGRKKGSLRFYKPKFKYVFCDMDGTLLNSKSQMSSTTAKALKEASLRGVKIVIATGKARPAVMRVFKMVDLAGKDAIVSEFSPGVYLQGLLVYGIQGREICRRNLDPNVCREACLYSLENKVPVIAFSKDRCLSLFDHPHVDSMHTVYHEPKAEIMPSVERLLAAADIQKLVFMDTAEGVSTALRPYWTQATGDRATVVQTVPDMLELVPPGTSKGSGVKMLLDHLAITPKEIMAIGDGENDVEMLELAGLGICLSNGSEKTKAVANVIGASNDEDGAADAIYRYAF</sequence>
<dbReference type="GO" id="GO:0006364">
    <property type="term" value="P:rRNA processing"/>
    <property type="evidence" value="ECO:0007669"/>
    <property type="project" value="InterPro"/>
</dbReference>
<evidence type="ECO:0000256" key="5">
    <source>
        <dbReference type="ARBA" id="ARBA00022759"/>
    </source>
</evidence>
<dbReference type="CDD" id="cd07516">
    <property type="entry name" value="HAD_Pase"/>
    <property type="match status" value="1"/>
</dbReference>
<reference evidence="8 9" key="1">
    <citation type="journal article" date="2023" name="G3 (Bethesda)">
        <title>A chromosome-length genome assembly and annotation of blackberry (Rubus argutus, cv. 'Hillquist').</title>
        <authorList>
            <person name="Bruna T."/>
            <person name="Aryal R."/>
            <person name="Dudchenko O."/>
            <person name="Sargent D.J."/>
            <person name="Mead D."/>
            <person name="Buti M."/>
            <person name="Cavallini A."/>
            <person name="Hytonen T."/>
            <person name="Andres J."/>
            <person name="Pham M."/>
            <person name="Weisz D."/>
            <person name="Mascagni F."/>
            <person name="Usai G."/>
            <person name="Natali L."/>
            <person name="Bassil N."/>
            <person name="Fernandez G.E."/>
            <person name="Lomsadze A."/>
            <person name="Armour M."/>
            <person name="Olukolu B."/>
            <person name="Poorten T."/>
            <person name="Britton C."/>
            <person name="Davik J."/>
            <person name="Ashrafi H."/>
            <person name="Aiden E.L."/>
            <person name="Borodovsky M."/>
            <person name="Worthington M."/>
        </authorList>
    </citation>
    <scope>NUCLEOTIDE SEQUENCE [LARGE SCALE GENOMIC DNA]</scope>
    <source>
        <strain evidence="8">PI 553951</strain>
    </source>
</reference>
<keyword evidence="7" id="KW-0862">Zinc</keyword>
<dbReference type="Gene3D" id="3.40.50.1000">
    <property type="entry name" value="HAD superfamily/HAD-like"/>
    <property type="match status" value="1"/>
</dbReference>
<comment type="caution">
    <text evidence="8">The sequence shown here is derived from an EMBL/GenBank/DDBJ whole genome shotgun (WGS) entry which is preliminary data.</text>
</comment>
<dbReference type="NCBIfam" id="TIGR00099">
    <property type="entry name" value="Cof-subfamily"/>
    <property type="match status" value="1"/>
</dbReference>
<dbReference type="Pfam" id="PF08282">
    <property type="entry name" value="Hydrolase_3"/>
    <property type="match status" value="1"/>
</dbReference>
<keyword evidence="5" id="KW-0255">Endonuclease</keyword>
<dbReference type="GO" id="GO:0046872">
    <property type="term" value="F:metal ion binding"/>
    <property type="evidence" value="ECO:0007669"/>
    <property type="project" value="UniProtKB-KW"/>
</dbReference>
<evidence type="ECO:0000256" key="6">
    <source>
        <dbReference type="ARBA" id="ARBA00022801"/>
    </source>
</evidence>
<comment type="cofactor">
    <cofactor evidence="1">
        <name>Zn(2+)</name>
        <dbReference type="ChEBI" id="CHEBI:29105"/>
    </cofactor>
</comment>
<dbReference type="PROSITE" id="PS01229">
    <property type="entry name" value="COF_2"/>
    <property type="match status" value="1"/>
</dbReference>
<dbReference type="GO" id="GO:0004222">
    <property type="term" value="F:metalloendopeptidase activity"/>
    <property type="evidence" value="ECO:0007669"/>
    <property type="project" value="InterPro"/>
</dbReference>
<gene>
    <name evidence="8" type="ORF">M0R45_012064</name>
</gene>
<evidence type="ECO:0000256" key="3">
    <source>
        <dbReference type="ARBA" id="ARBA00022722"/>
    </source>
</evidence>
<keyword evidence="3" id="KW-0540">Nuclease</keyword>
<dbReference type="SFLD" id="SFLDG01140">
    <property type="entry name" value="C2.B:_Phosphomannomutase_and_P"/>
    <property type="match status" value="1"/>
</dbReference>
<dbReference type="Pfam" id="PF02130">
    <property type="entry name" value="YbeY"/>
    <property type="match status" value="1"/>
</dbReference>
<dbReference type="SUPFAM" id="SSF56784">
    <property type="entry name" value="HAD-like"/>
    <property type="match status" value="1"/>
</dbReference>
<dbReference type="PROSITE" id="PS01228">
    <property type="entry name" value="COF_1"/>
    <property type="match status" value="1"/>
</dbReference>
<dbReference type="Proteomes" id="UP001457282">
    <property type="component" value="Unassembled WGS sequence"/>
</dbReference>
<dbReference type="EMBL" id="JBEDUW010000002">
    <property type="protein sequence ID" value="KAK9946608.1"/>
    <property type="molecule type" value="Genomic_DNA"/>
</dbReference>
<dbReference type="InterPro" id="IPR000150">
    <property type="entry name" value="Cof"/>
</dbReference>
<keyword evidence="6" id="KW-0378">Hydrolase</keyword>
<dbReference type="AlphaFoldDB" id="A0AAW1YD69"/>
<proteinExistence type="inferred from homology"/>
<keyword evidence="4" id="KW-0479">Metal-binding</keyword>
<dbReference type="SUPFAM" id="SSF55486">
    <property type="entry name" value="Metalloproteases ('zincins'), catalytic domain"/>
    <property type="match status" value="1"/>
</dbReference>
<name>A0AAW1YD69_RUBAR</name>
<dbReference type="InterPro" id="IPR006379">
    <property type="entry name" value="HAD-SF_hydro_IIB"/>
</dbReference>
<dbReference type="Gene3D" id="3.30.1240.10">
    <property type="match status" value="1"/>
</dbReference>
<dbReference type="PANTHER" id="PTHR46986">
    <property type="entry name" value="ENDORIBONUCLEASE YBEY, CHLOROPLASTIC"/>
    <property type="match status" value="1"/>
</dbReference>
<comment type="similarity">
    <text evidence="2">Belongs to the endoribonuclease YbeY family.</text>
</comment>
<dbReference type="InterPro" id="IPR036412">
    <property type="entry name" value="HAD-like_sf"/>
</dbReference>
<keyword evidence="9" id="KW-1185">Reference proteome</keyword>
<evidence type="ECO:0000256" key="7">
    <source>
        <dbReference type="ARBA" id="ARBA00022833"/>
    </source>
</evidence>
<dbReference type="Gene3D" id="3.40.390.30">
    <property type="entry name" value="Metalloproteases ('zincins'), catalytic domain"/>
    <property type="match status" value="1"/>
</dbReference>
<protein>
    <recommendedName>
        <fullName evidence="10">Haloacid dehalogenase-like hydrolase family protein</fullName>
    </recommendedName>
</protein>
<organism evidence="8 9">
    <name type="scientific">Rubus argutus</name>
    <name type="common">Southern blackberry</name>
    <dbReference type="NCBI Taxonomy" id="59490"/>
    <lineage>
        <taxon>Eukaryota</taxon>
        <taxon>Viridiplantae</taxon>
        <taxon>Streptophyta</taxon>
        <taxon>Embryophyta</taxon>
        <taxon>Tracheophyta</taxon>
        <taxon>Spermatophyta</taxon>
        <taxon>Magnoliopsida</taxon>
        <taxon>eudicotyledons</taxon>
        <taxon>Gunneridae</taxon>
        <taxon>Pentapetalae</taxon>
        <taxon>rosids</taxon>
        <taxon>fabids</taxon>
        <taxon>Rosales</taxon>
        <taxon>Rosaceae</taxon>
        <taxon>Rosoideae</taxon>
        <taxon>Rosoideae incertae sedis</taxon>
        <taxon>Rubus</taxon>
    </lineage>
</organism>
<dbReference type="InterPro" id="IPR023091">
    <property type="entry name" value="MetalPrtase_cat_dom_sf_prd"/>
</dbReference>